<sequence>MITVPAAVPAACAVLAARAIRAVRVQCFFMCFLREGAGGGYLTFTRKLNFSVSSGFMLVRVQRTLV</sequence>
<comment type="caution">
    <text evidence="1">The sequence shown here is derived from an EMBL/GenBank/DDBJ whole genome shotgun (WGS) entry which is preliminary data.</text>
</comment>
<dbReference type="Proteomes" id="UP000644548">
    <property type="component" value="Unassembled WGS sequence"/>
</dbReference>
<dbReference type="EMBL" id="BMQN01000007">
    <property type="protein sequence ID" value="GGR99573.1"/>
    <property type="molecule type" value="Genomic_DNA"/>
</dbReference>
<gene>
    <name evidence="1" type="ORF">GCM10008960_27820</name>
</gene>
<proteinExistence type="predicted"/>
<keyword evidence="2" id="KW-1185">Reference proteome</keyword>
<evidence type="ECO:0000313" key="2">
    <source>
        <dbReference type="Proteomes" id="UP000644548"/>
    </source>
</evidence>
<protein>
    <recommendedName>
        <fullName evidence="3">Secreted protein</fullName>
    </recommendedName>
</protein>
<evidence type="ECO:0000313" key="1">
    <source>
        <dbReference type="EMBL" id="GGR99573.1"/>
    </source>
</evidence>
<name>A0ABQ2S5J7_9DEIO</name>
<accession>A0ABQ2S5J7</accession>
<reference evidence="2" key="1">
    <citation type="journal article" date="2019" name="Int. J. Syst. Evol. Microbiol.">
        <title>The Global Catalogue of Microorganisms (GCM) 10K type strain sequencing project: providing services to taxonomists for standard genome sequencing and annotation.</title>
        <authorList>
            <consortium name="The Broad Institute Genomics Platform"/>
            <consortium name="The Broad Institute Genome Sequencing Center for Infectious Disease"/>
            <person name="Wu L."/>
            <person name="Ma J."/>
        </authorList>
    </citation>
    <scope>NUCLEOTIDE SEQUENCE [LARGE SCALE GENOMIC DNA]</scope>
    <source>
        <strain evidence="2">JCM 31405</strain>
    </source>
</reference>
<evidence type="ECO:0008006" key="3">
    <source>
        <dbReference type="Google" id="ProtNLM"/>
    </source>
</evidence>
<organism evidence="1 2">
    <name type="scientific">Deinococcus sedimenti</name>
    <dbReference type="NCBI Taxonomy" id="1867090"/>
    <lineage>
        <taxon>Bacteria</taxon>
        <taxon>Thermotogati</taxon>
        <taxon>Deinococcota</taxon>
        <taxon>Deinococci</taxon>
        <taxon>Deinococcales</taxon>
        <taxon>Deinococcaceae</taxon>
        <taxon>Deinococcus</taxon>
    </lineage>
</organism>